<feature type="compositionally biased region" description="Polar residues" evidence="1">
    <location>
        <begin position="1"/>
        <end position="13"/>
    </location>
</feature>
<feature type="region of interest" description="Disordered" evidence="1">
    <location>
        <begin position="1"/>
        <end position="36"/>
    </location>
</feature>
<feature type="compositionally biased region" description="Basic and acidic residues" evidence="1">
    <location>
        <begin position="14"/>
        <end position="23"/>
    </location>
</feature>
<comment type="caution">
    <text evidence="2">The sequence shown here is derived from an EMBL/GenBank/DDBJ whole genome shotgun (WGS) entry which is preliminary data.</text>
</comment>
<dbReference type="AlphaFoldDB" id="A0AAW0BRD1"/>
<evidence type="ECO:0000313" key="2">
    <source>
        <dbReference type="EMBL" id="KAK7029275.1"/>
    </source>
</evidence>
<keyword evidence="3" id="KW-1185">Reference proteome</keyword>
<protein>
    <submittedName>
        <fullName evidence="2">Uncharacterized protein</fullName>
    </submittedName>
</protein>
<feature type="region of interest" description="Disordered" evidence="1">
    <location>
        <begin position="78"/>
        <end position="131"/>
    </location>
</feature>
<sequence>MPLNRLDSTVTHVSDSEPERASTPEDEIPQPCGPLTPLTNFNMMQTTVRKRAKPRVSVNDRLVNLEEVVQGLRNEINGVRDRVETSPNKSAASPPPSTPLHKRKRTASDAELGSPRMRRSSLLVSTPEREENGRELTAAIHRDVIAAVQLHVRSRAEASERYNSTQLPNRRRYLKRRVNY</sequence>
<organism evidence="2 3">
    <name type="scientific">Favolaschia claudopus</name>
    <dbReference type="NCBI Taxonomy" id="2862362"/>
    <lineage>
        <taxon>Eukaryota</taxon>
        <taxon>Fungi</taxon>
        <taxon>Dikarya</taxon>
        <taxon>Basidiomycota</taxon>
        <taxon>Agaricomycotina</taxon>
        <taxon>Agaricomycetes</taxon>
        <taxon>Agaricomycetidae</taxon>
        <taxon>Agaricales</taxon>
        <taxon>Marasmiineae</taxon>
        <taxon>Mycenaceae</taxon>
        <taxon>Favolaschia</taxon>
    </lineage>
</organism>
<accession>A0AAW0BRD1</accession>
<gene>
    <name evidence="2" type="ORF">R3P38DRAFT_3189611</name>
</gene>
<proteinExistence type="predicted"/>
<evidence type="ECO:0000313" key="3">
    <source>
        <dbReference type="Proteomes" id="UP001362999"/>
    </source>
</evidence>
<evidence type="ECO:0000256" key="1">
    <source>
        <dbReference type="SAM" id="MobiDB-lite"/>
    </source>
</evidence>
<dbReference type="EMBL" id="JAWWNJ010000027">
    <property type="protein sequence ID" value="KAK7029275.1"/>
    <property type="molecule type" value="Genomic_DNA"/>
</dbReference>
<reference evidence="2 3" key="1">
    <citation type="journal article" date="2024" name="J Genomics">
        <title>Draft genome sequencing and assembly of Favolaschia claudopus CIRM-BRFM 2984 isolated from oak limbs.</title>
        <authorList>
            <person name="Navarro D."/>
            <person name="Drula E."/>
            <person name="Chaduli D."/>
            <person name="Cazenave R."/>
            <person name="Ahrendt S."/>
            <person name="Wang J."/>
            <person name="Lipzen A."/>
            <person name="Daum C."/>
            <person name="Barry K."/>
            <person name="Grigoriev I.V."/>
            <person name="Favel A."/>
            <person name="Rosso M.N."/>
            <person name="Martin F."/>
        </authorList>
    </citation>
    <scope>NUCLEOTIDE SEQUENCE [LARGE SCALE GENOMIC DNA]</scope>
    <source>
        <strain evidence="2 3">CIRM-BRFM 2984</strain>
    </source>
</reference>
<name>A0AAW0BRD1_9AGAR</name>
<dbReference type="Proteomes" id="UP001362999">
    <property type="component" value="Unassembled WGS sequence"/>
</dbReference>